<accession>A0AAV4TVH8</accession>
<gene>
    <name evidence="1" type="ORF">CEXT_742311</name>
</gene>
<dbReference type="Proteomes" id="UP001054945">
    <property type="component" value="Unassembled WGS sequence"/>
</dbReference>
<organism evidence="1 2">
    <name type="scientific">Caerostris extrusa</name>
    <name type="common">Bark spider</name>
    <name type="synonym">Caerostris bankana</name>
    <dbReference type="NCBI Taxonomy" id="172846"/>
    <lineage>
        <taxon>Eukaryota</taxon>
        <taxon>Metazoa</taxon>
        <taxon>Ecdysozoa</taxon>
        <taxon>Arthropoda</taxon>
        <taxon>Chelicerata</taxon>
        <taxon>Arachnida</taxon>
        <taxon>Araneae</taxon>
        <taxon>Araneomorphae</taxon>
        <taxon>Entelegynae</taxon>
        <taxon>Araneoidea</taxon>
        <taxon>Araneidae</taxon>
        <taxon>Caerostris</taxon>
    </lineage>
</organism>
<reference evidence="1 2" key="1">
    <citation type="submission" date="2021-06" db="EMBL/GenBank/DDBJ databases">
        <title>Caerostris extrusa draft genome.</title>
        <authorList>
            <person name="Kono N."/>
            <person name="Arakawa K."/>
        </authorList>
    </citation>
    <scope>NUCLEOTIDE SEQUENCE [LARGE SCALE GENOMIC DNA]</scope>
</reference>
<dbReference type="AlphaFoldDB" id="A0AAV4TVH8"/>
<keyword evidence="2" id="KW-1185">Reference proteome</keyword>
<sequence length="107" mass="12156">MSLFRVHLDEQIFPTYCKHPTNAKTTNSKYRGWLLIGCMEGITLTAHLKYGLRTDCSRETRWAGLLAREPICHQQHGFLDGLRLQDGGFRLGGCAAIVFMINKAQFL</sequence>
<name>A0AAV4TVH8_CAEEX</name>
<evidence type="ECO:0000313" key="2">
    <source>
        <dbReference type="Proteomes" id="UP001054945"/>
    </source>
</evidence>
<evidence type="ECO:0000313" key="1">
    <source>
        <dbReference type="EMBL" id="GIY49521.1"/>
    </source>
</evidence>
<protein>
    <submittedName>
        <fullName evidence="1">Uncharacterized protein</fullName>
    </submittedName>
</protein>
<dbReference type="EMBL" id="BPLR01011849">
    <property type="protein sequence ID" value="GIY49521.1"/>
    <property type="molecule type" value="Genomic_DNA"/>
</dbReference>
<proteinExistence type="predicted"/>
<comment type="caution">
    <text evidence="1">The sequence shown here is derived from an EMBL/GenBank/DDBJ whole genome shotgun (WGS) entry which is preliminary data.</text>
</comment>